<dbReference type="SUPFAM" id="SSF48264">
    <property type="entry name" value="Cytochrome P450"/>
    <property type="match status" value="1"/>
</dbReference>
<dbReference type="Proteomes" id="UP000079169">
    <property type="component" value="Unplaced"/>
</dbReference>
<dbReference type="PaxDb" id="121845-A0A3Q0JIR5"/>
<accession>A0A3Q0JIR5</accession>
<keyword evidence="2" id="KW-0560">Oxidoreductase</keyword>
<evidence type="ECO:0000256" key="1">
    <source>
        <dbReference type="ARBA" id="ARBA00010617"/>
    </source>
</evidence>
<dbReference type="InterPro" id="IPR036396">
    <property type="entry name" value="Cyt_P450_sf"/>
</dbReference>
<dbReference type="RefSeq" id="XP_026686645.1">
    <property type="nucleotide sequence ID" value="XM_026830844.1"/>
</dbReference>
<keyword evidence="3" id="KW-1185">Reference proteome</keyword>
<dbReference type="STRING" id="121845.A0A3Q0JIR5"/>
<name>A0A3Q0JIR5_DIACI</name>
<proteinExistence type="inferred from homology"/>
<dbReference type="KEGG" id="dci:108253697"/>
<dbReference type="AlphaFoldDB" id="A0A3Q0JIR5"/>
<sequence length="134" mass="15624">MRFSEKLSVFLLSYSPLDFWITGPLLNLFKKSHRLNVPGPSWLPVVGCYLEFSRLLSKFKYHYLVCENYARRYGPITGLRLGRDRIILVSGFKAVREVLTRDEFDGRPSGYFFRLRALGRRLGKCGPECTERHC</sequence>
<dbReference type="GeneID" id="108253697"/>
<protein>
    <submittedName>
        <fullName evidence="4">Methyl farnesoate epoxidase-like</fullName>
    </submittedName>
</protein>
<gene>
    <name evidence="4" type="primary">LOC108253697</name>
</gene>
<dbReference type="Gene3D" id="1.10.630.10">
    <property type="entry name" value="Cytochrome P450"/>
    <property type="match status" value="1"/>
</dbReference>
<reference evidence="4" key="1">
    <citation type="submission" date="2025-08" db="UniProtKB">
        <authorList>
            <consortium name="RefSeq"/>
        </authorList>
    </citation>
    <scope>IDENTIFICATION</scope>
</reference>
<organism evidence="3 4">
    <name type="scientific">Diaphorina citri</name>
    <name type="common">Asian citrus psyllid</name>
    <dbReference type="NCBI Taxonomy" id="121845"/>
    <lineage>
        <taxon>Eukaryota</taxon>
        <taxon>Metazoa</taxon>
        <taxon>Ecdysozoa</taxon>
        <taxon>Arthropoda</taxon>
        <taxon>Hexapoda</taxon>
        <taxon>Insecta</taxon>
        <taxon>Pterygota</taxon>
        <taxon>Neoptera</taxon>
        <taxon>Paraneoptera</taxon>
        <taxon>Hemiptera</taxon>
        <taxon>Sternorrhyncha</taxon>
        <taxon>Psylloidea</taxon>
        <taxon>Psyllidae</taxon>
        <taxon>Diaphorininae</taxon>
        <taxon>Diaphorina</taxon>
    </lineage>
</organism>
<dbReference type="Pfam" id="PF00067">
    <property type="entry name" value="p450"/>
    <property type="match status" value="1"/>
</dbReference>
<comment type="similarity">
    <text evidence="1">Belongs to the cytochrome P450 family.</text>
</comment>
<evidence type="ECO:0000313" key="3">
    <source>
        <dbReference type="Proteomes" id="UP000079169"/>
    </source>
</evidence>
<evidence type="ECO:0000256" key="2">
    <source>
        <dbReference type="ARBA" id="ARBA00023033"/>
    </source>
</evidence>
<keyword evidence="2" id="KW-0503">Monooxygenase</keyword>
<evidence type="ECO:0000313" key="4">
    <source>
        <dbReference type="RefSeq" id="XP_026686645.1"/>
    </source>
</evidence>
<dbReference type="GO" id="GO:0020037">
    <property type="term" value="F:heme binding"/>
    <property type="evidence" value="ECO:0007669"/>
    <property type="project" value="InterPro"/>
</dbReference>
<dbReference type="GO" id="GO:0016705">
    <property type="term" value="F:oxidoreductase activity, acting on paired donors, with incorporation or reduction of molecular oxygen"/>
    <property type="evidence" value="ECO:0007669"/>
    <property type="project" value="InterPro"/>
</dbReference>
<dbReference type="InterPro" id="IPR001128">
    <property type="entry name" value="Cyt_P450"/>
</dbReference>
<dbReference type="GO" id="GO:0004497">
    <property type="term" value="F:monooxygenase activity"/>
    <property type="evidence" value="ECO:0007669"/>
    <property type="project" value="UniProtKB-KW"/>
</dbReference>
<dbReference type="GO" id="GO:0005506">
    <property type="term" value="F:iron ion binding"/>
    <property type="evidence" value="ECO:0007669"/>
    <property type="project" value="InterPro"/>
</dbReference>